<keyword evidence="4 9" id="KW-0963">Cytoplasm</keyword>
<dbReference type="Pfam" id="PF00275">
    <property type="entry name" value="EPSP_synthase"/>
    <property type="match status" value="1"/>
</dbReference>
<keyword evidence="6 9" id="KW-0808">Transferase</keyword>
<comment type="subunit">
    <text evidence="9">Monomer.</text>
</comment>
<feature type="binding site" evidence="9">
    <location>
        <position position="312"/>
    </location>
    <ligand>
        <name>3-phosphoshikimate</name>
        <dbReference type="ChEBI" id="CHEBI:145989"/>
    </ligand>
</feature>
<feature type="binding site" evidence="9">
    <location>
        <position position="339"/>
    </location>
    <ligand>
        <name>3-phosphoshikimate</name>
        <dbReference type="ChEBI" id="CHEBI:145989"/>
    </ligand>
</feature>
<dbReference type="FunFam" id="3.65.10.10:FF:000006">
    <property type="entry name" value="3-phosphoshikimate 1-carboxyvinyltransferase"/>
    <property type="match status" value="1"/>
</dbReference>
<feature type="binding site" evidence="9">
    <location>
        <position position="25"/>
    </location>
    <ligand>
        <name>3-phosphoshikimate</name>
        <dbReference type="ChEBI" id="CHEBI:145989"/>
    </ligand>
</feature>
<dbReference type="GO" id="GO:0003866">
    <property type="term" value="F:3-phosphoshikimate 1-carboxyvinyltransferase activity"/>
    <property type="evidence" value="ECO:0007669"/>
    <property type="project" value="UniProtKB-UniRule"/>
</dbReference>
<comment type="function">
    <text evidence="1 9">Catalyzes the transfer of the enolpyruvyl moiety of phosphoenolpyruvate (PEP) to the 5-hydroxyl of shikimate-3-phosphate (S3P) to produce enolpyruvyl shikimate-3-phosphate and inorganic phosphate.</text>
</comment>
<dbReference type="InterPro" id="IPR036968">
    <property type="entry name" value="Enolpyruvate_Tfrase_sf"/>
</dbReference>
<feature type="binding site" evidence="9">
    <location>
        <position position="20"/>
    </location>
    <ligand>
        <name>phosphoenolpyruvate</name>
        <dbReference type="ChEBI" id="CHEBI:58702"/>
    </ligand>
</feature>
<evidence type="ECO:0000256" key="8">
    <source>
        <dbReference type="ARBA" id="ARBA00044633"/>
    </source>
</evidence>
<keyword evidence="7 9" id="KW-0057">Aromatic amino acid biosynthesis</keyword>
<comment type="similarity">
    <text evidence="3 9">Belongs to the EPSP synthase family.</text>
</comment>
<comment type="caution">
    <text evidence="9">Lacks conserved residue(s) required for the propagation of feature annotation.</text>
</comment>
<comment type="subcellular location">
    <subcellularLocation>
        <location evidence="9">Cytoplasm</location>
    </subcellularLocation>
</comment>
<evidence type="ECO:0000256" key="7">
    <source>
        <dbReference type="ARBA" id="ARBA00023141"/>
    </source>
</evidence>
<feature type="binding site" evidence="9">
    <location>
        <position position="21"/>
    </location>
    <ligand>
        <name>3-phosphoshikimate</name>
        <dbReference type="ChEBI" id="CHEBI:145989"/>
    </ligand>
</feature>
<dbReference type="FunFam" id="3.65.10.10:FF:000005">
    <property type="entry name" value="3-phosphoshikimate 1-carboxyvinyltransferase"/>
    <property type="match status" value="1"/>
</dbReference>
<evidence type="ECO:0000313" key="12">
    <source>
        <dbReference type="Proteomes" id="UP000254797"/>
    </source>
</evidence>
<dbReference type="PROSITE" id="PS00104">
    <property type="entry name" value="EPSP_SYNTHASE_1"/>
    <property type="match status" value="1"/>
</dbReference>
<dbReference type="PANTHER" id="PTHR21090">
    <property type="entry name" value="AROM/DEHYDROQUINATE SYNTHASE"/>
    <property type="match status" value="1"/>
</dbReference>
<dbReference type="GO" id="GO:0008652">
    <property type="term" value="P:amino acid biosynthetic process"/>
    <property type="evidence" value="ECO:0007669"/>
    <property type="project" value="UniProtKB-KW"/>
</dbReference>
<comment type="catalytic activity">
    <reaction evidence="8">
        <text>3-phosphoshikimate + phosphoenolpyruvate = 5-O-(1-carboxyvinyl)-3-phosphoshikimate + phosphate</text>
        <dbReference type="Rhea" id="RHEA:21256"/>
        <dbReference type="ChEBI" id="CHEBI:43474"/>
        <dbReference type="ChEBI" id="CHEBI:57701"/>
        <dbReference type="ChEBI" id="CHEBI:58702"/>
        <dbReference type="ChEBI" id="CHEBI:145989"/>
        <dbReference type="EC" id="2.5.1.19"/>
    </reaction>
    <physiologicalReaction direction="left-to-right" evidence="8">
        <dbReference type="Rhea" id="RHEA:21257"/>
    </physiologicalReaction>
</comment>
<dbReference type="CDD" id="cd01556">
    <property type="entry name" value="EPSP_synthase"/>
    <property type="match status" value="1"/>
</dbReference>
<dbReference type="GO" id="GO:0009423">
    <property type="term" value="P:chorismate biosynthetic process"/>
    <property type="evidence" value="ECO:0007669"/>
    <property type="project" value="UniProtKB-UniRule"/>
</dbReference>
<feature type="binding site" evidence="9">
    <location>
        <position position="120"/>
    </location>
    <ligand>
        <name>phosphoenolpyruvate</name>
        <dbReference type="ChEBI" id="CHEBI:58702"/>
    </ligand>
</feature>
<evidence type="ECO:0000259" key="10">
    <source>
        <dbReference type="Pfam" id="PF00275"/>
    </source>
</evidence>
<feature type="active site" description="Proton acceptor" evidence="9">
    <location>
        <position position="312"/>
    </location>
</feature>
<keyword evidence="5 9" id="KW-0028">Amino-acid biosynthesis</keyword>
<feature type="binding site" evidence="9">
    <location>
        <position position="20"/>
    </location>
    <ligand>
        <name>3-phosphoshikimate</name>
        <dbReference type="ChEBI" id="CHEBI:145989"/>
    </ligand>
</feature>
<feature type="domain" description="Enolpyruvate transferase" evidence="10">
    <location>
        <begin position="9"/>
        <end position="421"/>
    </location>
</feature>
<sequence length="427" mass="46006">MKLRTNVGWLQGTICVPGDKSISHRAVILGAIAKGETRVKGLLKGEDVLSTIRAFRNLGVRIEEKDDQLVIEGQGFEGLTAPHQILDMGNSGTSMRLIAGLLAGQSFEVTMSGDDSLSKRPMDRIVLPLRQMGVDITGESSRHLSPLKLKGSRELNPITYALSVASAQVKSAILLAALQANGTTELIEKEITRNHTEDMIQQFGGRLRVDGKKIWLTGPQTLIGQEVTVPGDISSAAFWLVAGLIVPGSAILLENVGINPTRTGILEVIEQMGGQVTYEAVNSQTQSANLGVAYSQLKGTTISGQLIPRLIDELPIIALLATQAQGVTYIKDAQELRVKETDRIQVVTDILKSMGATIKATADGMIIEGPTALHAAKTSTFGDHRIGMMTAIAALLVKQGQVHLDREEAIMTSYPTFFNDLERLCHD</sequence>
<evidence type="ECO:0000256" key="3">
    <source>
        <dbReference type="ARBA" id="ARBA00009948"/>
    </source>
</evidence>
<reference evidence="11 12" key="1">
    <citation type="submission" date="2018-06" db="EMBL/GenBank/DDBJ databases">
        <authorList>
            <consortium name="Pathogen Informatics"/>
            <person name="Doyle S."/>
        </authorList>
    </citation>
    <scope>NUCLEOTIDE SEQUENCE [LARGE SCALE GENOMIC DNA]</scope>
    <source>
        <strain evidence="11 12">NCTC4670</strain>
    </source>
</reference>
<dbReference type="InterPro" id="IPR001986">
    <property type="entry name" value="Enolpyruvate_Tfrase_dom"/>
</dbReference>
<dbReference type="SUPFAM" id="SSF55205">
    <property type="entry name" value="EPT/RTPC-like"/>
    <property type="match status" value="1"/>
</dbReference>
<evidence type="ECO:0000256" key="6">
    <source>
        <dbReference type="ARBA" id="ARBA00022679"/>
    </source>
</evidence>
<name>A0A380JVR4_STRDY</name>
<feature type="binding site" evidence="9">
    <location>
        <position position="166"/>
    </location>
    <ligand>
        <name>3-phosphoshikimate</name>
        <dbReference type="ChEBI" id="CHEBI:145989"/>
    </ligand>
</feature>
<dbReference type="EMBL" id="UHFG01000004">
    <property type="protein sequence ID" value="SUN49956.1"/>
    <property type="molecule type" value="Genomic_DNA"/>
</dbReference>
<evidence type="ECO:0000256" key="2">
    <source>
        <dbReference type="ARBA" id="ARBA00004811"/>
    </source>
</evidence>
<evidence type="ECO:0000313" key="11">
    <source>
        <dbReference type="EMBL" id="SUN49956.1"/>
    </source>
</evidence>
<dbReference type="HAMAP" id="MF_00210">
    <property type="entry name" value="EPSP_synth"/>
    <property type="match status" value="1"/>
</dbReference>
<dbReference type="PROSITE" id="PS00885">
    <property type="entry name" value="EPSP_SYNTHASE_2"/>
    <property type="match status" value="1"/>
</dbReference>
<feature type="binding site" evidence="9">
    <location>
        <position position="168"/>
    </location>
    <ligand>
        <name>3-phosphoshikimate</name>
        <dbReference type="ChEBI" id="CHEBI:145989"/>
    </ligand>
</feature>
<dbReference type="NCBIfam" id="TIGR01356">
    <property type="entry name" value="aroA"/>
    <property type="match status" value="1"/>
</dbReference>
<evidence type="ECO:0000256" key="9">
    <source>
        <dbReference type="HAMAP-Rule" id="MF_00210"/>
    </source>
</evidence>
<dbReference type="RefSeq" id="WP_181877765.1">
    <property type="nucleotide sequence ID" value="NZ_UHFG01000004.1"/>
</dbReference>
<dbReference type="InterPro" id="IPR006264">
    <property type="entry name" value="EPSP_synthase"/>
</dbReference>
<dbReference type="Proteomes" id="UP000254797">
    <property type="component" value="Unassembled WGS sequence"/>
</dbReference>
<dbReference type="PIRSF" id="PIRSF000505">
    <property type="entry name" value="EPSPS"/>
    <property type="match status" value="1"/>
</dbReference>
<organism evidence="11 12">
    <name type="scientific">Streptococcus dysgalactiae subsp. dysgalactiae</name>
    <dbReference type="NCBI Taxonomy" id="99822"/>
    <lineage>
        <taxon>Bacteria</taxon>
        <taxon>Bacillati</taxon>
        <taxon>Bacillota</taxon>
        <taxon>Bacilli</taxon>
        <taxon>Lactobacillales</taxon>
        <taxon>Streptococcaceae</taxon>
        <taxon>Streptococcus</taxon>
    </lineage>
</organism>
<dbReference type="GO" id="GO:0009073">
    <property type="term" value="P:aromatic amino acid family biosynthetic process"/>
    <property type="evidence" value="ECO:0007669"/>
    <property type="project" value="UniProtKB-KW"/>
</dbReference>
<dbReference type="GO" id="GO:0005737">
    <property type="term" value="C:cytoplasm"/>
    <property type="evidence" value="ECO:0007669"/>
    <property type="project" value="UniProtKB-SubCell"/>
</dbReference>
<dbReference type="EC" id="2.5.1.19" evidence="9"/>
<dbReference type="InterPro" id="IPR013792">
    <property type="entry name" value="RNA3'P_cycl/enolpyr_Trfase_a/b"/>
</dbReference>
<accession>A0A380JVR4</accession>
<comment type="pathway">
    <text evidence="2 9">Metabolic intermediate biosynthesis; chorismate biosynthesis; chorismate from D-erythrose 4-phosphate and phosphoenolpyruvate: step 6/7.</text>
</comment>
<feature type="binding site" evidence="9">
    <location>
        <position position="343"/>
    </location>
    <ligand>
        <name>phosphoenolpyruvate</name>
        <dbReference type="ChEBI" id="CHEBI:58702"/>
    </ligand>
</feature>
<evidence type="ECO:0000256" key="4">
    <source>
        <dbReference type="ARBA" id="ARBA00022490"/>
    </source>
</evidence>
<evidence type="ECO:0000256" key="1">
    <source>
        <dbReference type="ARBA" id="ARBA00002174"/>
    </source>
</evidence>
<dbReference type="PANTHER" id="PTHR21090:SF5">
    <property type="entry name" value="PENTAFUNCTIONAL AROM POLYPEPTIDE"/>
    <property type="match status" value="1"/>
</dbReference>
<protein>
    <recommendedName>
        <fullName evidence="9">3-phosphoshikimate 1-carboxyvinyltransferase</fullName>
        <ecNumber evidence="9">2.5.1.19</ecNumber>
    </recommendedName>
    <alternativeName>
        <fullName evidence="9">5-enolpyruvylshikimate-3-phosphate synthase</fullName>
        <shortName evidence="9">EPSP synthase</shortName>
        <shortName evidence="9">EPSPS</shortName>
    </alternativeName>
</protein>
<feature type="binding site" evidence="9">
    <location>
        <position position="168"/>
    </location>
    <ligand>
        <name>phosphoenolpyruvate</name>
        <dbReference type="ChEBI" id="CHEBI:58702"/>
    </ligand>
</feature>
<dbReference type="InterPro" id="IPR023193">
    <property type="entry name" value="EPSP_synthase_CS"/>
</dbReference>
<feature type="binding site" evidence="9">
    <location>
        <position position="385"/>
    </location>
    <ligand>
        <name>phosphoenolpyruvate</name>
        <dbReference type="ChEBI" id="CHEBI:58702"/>
    </ligand>
</feature>
<dbReference type="Gene3D" id="3.65.10.10">
    <property type="entry name" value="Enolpyruvate transferase domain"/>
    <property type="match status" value="2"/>
</dbReference>
<feature type="binding site" evidence="9">
    <location>
        <position position="92"/>
    </location>
    <ligand>
        <name>phosphoenolpyruvate</name>
        <dbReference type="ChEBI" id="CHEBI:58702"/>
    </ligand>
</feature>
<gene>
    <name evidence="9 11" type="primary">aroA</name>
    <name evidence="11" type="ORF">NCTC4670_01137</name>
</gene>
<dbReference type="UniPathway" id="UPA00053">
    <property type="reaction ID" value="UER00089"/>
</dbReference>
<dbReference type="AlphaFoldDB" id="A0A380JVR4"/>
<evidence type="ECO:0000256" key="5">
    <source>
        <dbReference type="ARBA" id="ARBA00022605"/>
    </source>
</evidence>
<proteinExistence type="inferred from homology"/>